<reference evidence="2" key="1">
    <citation type="submission" date="2011-04" db="EMBL/GenBank/DDBJ databases">
        <title>Taxonomic and functional metagenomic profiling of the microbial community in the anoxic sediment of a brackish shallow lake (Laguna de Carrizo Central Spain).</title>
        <authorList>
            <consortium name="CONSOLIDER consortium CSD2007-00005"/>
            <person name="Guazzaroni M.-E."/>
            <person name="Richter M."/>
            <person name="Garcia-Salamanca A."/>
            <person name="Yarza P."/>
            <person name="Ferrer M."/>
        </authorList>
    </citation>
    <scope>NUCLEOTIDE SEQUENCE</scope>
</reference>
<evidence type="ECO:0000313" key="2">
    <source>
        <dbReference type="EMBL" id="AEI30567.1"/>
    </source>
</evidence>
<sequence>MPSGRIKNSDLHFYLHVCFFKLRDFLFPRADTLKEAQIKSGFHVLDYGCGPGSYILSLAQIVGDTGKVYAVDIHPLAVKKINAIISKRRLKNVESICSDCKTGLPDNSIDVVLLYDALHALNNSNKVLEELHRVLKPGGILSLRDHRMRADEIVNKITKNAYFQFLKKSKKTYTFRK</sequence>
<dbReference type="SUPFAM" id="SSF53335">
    <property type="entry name" value="S-adenosyl-L-methionine-dependent methyltransferases"/>
    <property type="match status" value="1"/>
</dbReference>
<dbReference type="InterPro" id="IPR053173">
    <property type="entry name" value="SAM-binding_MTase"/>
</dbReference>
<dbReference type="GO" id="GO:0008168">
    <property type="term" value="F:methyltransferase activity"/>
    <property type="evidence" value="ECO:0007669"/>
    <property type="project" value="UniProtKB-KW"/>
</dbReference>
<name>F8UHR0_9ZZZZ</name>
<dbReference type="PANTHER" id="PTHR45128:SF1">
    <property type="entry name" value="S-ADENOSYLMETHIONINE-DEPENDENT METHYLTRANSFERASE RV2258C"/>
    <property type="match status" value="1"/>
</dbReference>
<feature type="domain" description="Methyltransferase" evidence="1">
    <location>
        <begin position="38"/>
        <end position="160"/>
    </location>
</feature>
<gene>
    <name evidence="2" type="ORF">LDC_03533</name>
</gene>
<dbReference type="InterPro" id="IPR029063">
    <property type="entry name" value="SAM-dependent_MTases_sf"/>
</dbReference>
<accession>F8UHR0</accession>
<dbReference type="AlphaFoldDB" id="F8UHR0"/>
<dbReference type="Pfam" id="PF13847">
    <property type="entry name" value="Methyltransf_31"/>
    <property type="match status" value="1"/>
</dbReference>
<keyword evidence="2" id="KW-0489">Methyltransferase</keyword>
<dbReference type="GO" id="GO:0032259">
    <property type="term" value="P:methylation"/>
    <property type="evidence" value="ECO:0007669"/>
    <property type="project" value="UniProtKB-KW"/>
</dbReference>
<keyword evidence="2" id="KW-0808">Transferase</keyword>
<dbReference type="CDD" id="cd02440">
    <property type="entry name" value="AdoMet_MTases"/>
    <property type="match status" value="1"/>
</dbReference>
<evidence type="ECO:0000259" key="1">
    <source>
        <dbReference type="Pfam" id="PF13847"/>
    </source>
</evidence>
<protein>
    <submittedName>
        <fullName evidence="2">Methyltransferase type 11</fullName>
        <ecNumber evidence="2">2.1.1.-</ecNumber>
    </submittedName>
</protein>
<dbReference type="InterPro" id="IPR025714">
    <property type="entry name" value="Methyltranfer_dom"/>
</dbReference>
<dbReference type="PANTHER" id="PTHR45128">
    <property type="entry name" value="METHYLTRANSFERASE TYPE 11"/>
    <property type="match status" value="1"/>
</dbReference>
<proteinExistence type="predicted"/>
<dbReference type="EC" id="2.1.1.-" evidence="2"/>
<organism evidence="2">
    <name type="scientific">uncultured microorganism</name>
    <dbReference type="NCBI Taxonomy" id="358574"/>
    <lineage>
        <taxon>unclassified sequences</taxon>
        <taxon>environmental samples</taxon>
    </lineage>
</organism>
<dbReference type="EMBL" id="JF805226">
    <property type="protein sequence ID" value="AEI30567.1"/>
    <property type="molecule type" value="Genomic_DNA"/>
</dbReference>
<dbReference type="Gene3D" id="3.40.50.150">
    <property type="entry name" value="Vaccinia Virus protein VP39"/>
    <property type="match status" value="1"/>
</dbReference>